<evidence type="ECO:0000256" key="10">
    <source>
        <dbReference type="SAM" id="Coils"/>
    </source>
</evidence>
<reference evidence="12 13" key="1">
    <citation type="submission" date="2015-01" db="EMBL/GenBank/DDBJ databases">
        <title>The Genome Sequence of Fonsecaea multimorphosa CBS 102226.</title>
        <authorList>
            <consortium name="The Broad Institute Genomics Platform"/>
            <person name="Cuomo C."/>
            <person name="de Hoog S."/>
            <person name="Gorbushina A."/>
            <person name="Stielow B."/>
            <person name="Teixiera M."/>
            <person name="Abouelleil A."/>
            <person name="Chapman S.B."/>
            <person name="Priest M."/>
            <person name="Young S.K."/>
            <person name="Wortman J."/>
            <person name="Nusbaum C."/>
            <person name="Birren B."/>
        </authorList>
    </citation>
    <scope>NUCLEOTIDE SEQUENCE [LARGE SCALE GENOMIC DNA]</scope>
    <source>
        <strain evidence="12 13">CBS 102226</strain>
    </source>
</reference>
<keyword evidence="4" id="KW-0132">Cell division</keyword>
<evidence type="ECO:0000256" key="4">
    <source>
        <dbReference type="ARBA" id="ARBA00022618"/>
    </source>
</evidence>
<evidence type="ECO:0000313" key="12">
    <source>
        <dbReference type="EMBL" id="KIY03171.1"/>
    </source>
</evidence>
<keyword evidence="8" id="KW-0206">Cytoskeleton</keyword>
<comment type="similarity">
    <text evidence="2">Belongs to the HAUS1 family.</text>
</comment>
<feature type="compositionally biased region" description="Low complexity" evidence="11">
    <location>
        <begin position="217"/>
        <end position="244"/>
    </location>
</feature>
<name>A0A0D2HMT1_9EURO</name>
<evidence type="ECO:0000256" key="3">
    <source>
        <dbReference type="ARBA" id="ARBA00022490"/>
    </source>
</evidence>
<accession>A0A0D2HMT1</accession>
<evidence type="ECO:0000256" key="2">
    <source>
        <dbReference type="ARBA" id="ARBA00005479"/>
    </source>
</evidence>
<evidence type="ECO:0000313" key="13">
    <source>
        <dbReference type="Proteomes" id="UP000053411"/>
    </source>
</evidence>
<dbReference type="PANTHER" id="PTHR31570">
    <property type="entry name" value="HAUS AUGMIN-LIKE COMPLEX SUBUNIT 1"/>
    <property type="match status" value="1"/>
</dbReference>
<gene>
    <name evidence="12" type="ORF">Z520_01638</name>
</gene>
<feature type="compositionally biased region" description="Low complexity" evidence="11">
    <location>
        <begin position="194"/>
        <end position="206"/>
    </location>
</feature>
<dbReference type="EMBL" id="KN848063">
    <property type="protein sequence ID" value="KIY03171.1"/>
    <property type="molecule type" value="Genomic_DNA"/>
</dbReference>
<evidence type="ECO:0000256" key="9">
    <source>
        <dbReference type="ARBA" id="ARBA00023306"/>
    </source>
</evidence>
<evidence type="ECO:0000256" key="1">
    <source>
        <dbReference type="ARBA" id="ARBA00004186"/>
    </source>
</evidence>
<evidence type="ECO:0000256" key="5">
    <source>
        <dbReference type="ARBA" id="ARBA00022701"/>
    </source>
</evidence>
<dbReference type="GO" id="GO:0005829">
    <property type="term" value="C:cytosol"/>
    <property type="evidence" value="ECO:0007669"/>
    <property type="project" value="TreeGrafter"/>
</dbReference>
<keyword evidence="9" id="KW-0131">Cell cycle</keyword>
<dbReference type="OrthoDB" id="5372507at2759"/>
<dbReference type="GO" id="GO:0005874">
    <property type="term" value="C:microtubule"/>
    <property type="evidence" value="ECO:0007669"/>
    <property type="project" value="UniProtKB-KW"/>
</dbReference>
<dbReference type="GeneID" id="27707384"/>
<evidence type="ECO:0000256" key="7">
    <source>
        <dbReference type="ARBA" id="ARBA00023054"/>
    </source>
</evidence>
<dbReference type="Proteomes" id="UP000053411">
    <property type="component" value="Unassembled WGS sequence"/>
</dbReference>
<evidence type="ECO:0000256" key="6">
    <source>
        <dbReference type="ARBA" id="ARBA00022776"/>
    </source>
</evidence>
<evidence type="ECO:0000256" key="8">
    <source>
        <dbReference type="ARBA" id="ARBA00023212"/>
    </source>
</evidence>
<keyword evidence="6" id="KW-0498">Mitosis</keyword>
<sequence>MQASPSKARAQALASHAWSVVHEWLARLYHPSPVPAFERNAVTLRALQGLMAENIAADRVRELLFAAKVEELAAGGREEEDDDDEGRDHEANAMFSMLETSLASAAAAQTALESLAGSVVLLGGTGGVSPSKPSTSATDDAGASGVVAHLTSQIVNIPRQTFALESQLSAIESLAASLRSQIVETQRTLAAFAAERAPREPSSAPSRPGPVVDDPTSRSSTFRPTTPSSSSSPTTPTTTSTTDPSHLHNLTLQHQRETKQLTLKAAEYKSRIEALERRLSTHPADAPDLAVLTTAVAAAAAAKQQSLSAKKKQLETLQGRFEKFHGLPPDVDVSRAEVRRAEGELDALRRRRDELFEAL</sequence>
<protein>
    <submittedName>
        <fullName evidence="12">Uncharacterized protein</fullName>
    </submittedName>
</protein>
<keyword evidence="13" id="KW-1185">Reference proteome</keyword>
<feature type="coiled-coil region" evidence="10">
    <location>
        <begin position="331"/>
        <end position="358"/>
    </location>
</feature>
<comment type="subcellular location">
    <subcellularLocation>
        <location evidence="1">Cytoplasm</location>
        <location evidence="1">Cytoskeleton</location>
        <location evidence="1">Spindle</location>
    </subcellularLocation>
</comment>
<dbReference type="GO" id="GO:0051301">
    <property type="term" value="P:cell division"/>
    <property type="evidence" value="ECO:0007669"/>
    <property type="project" value="UniProtKB-KW"/>
</dbReference>
<keyword evidence="5" id="KW-0493">Microtubule</keyword>
<feature type="region of interest" description="Disordered" evidence="11">
    <location>
        <begin position="194"/>
        <end position="258"/>
    </location>
</feature>
<evidence type="ECO:0000256" key="11">
    <source>
        <dbReference type="SAM" id="MobiDB-lite"/>
    </source>
</evidence>
<dbReference type="GO" id="GO:0005819">
    <property type="term" value="C:spindle"/>
    <property type="evidence" value="ECO:0007669"/>
    <property type="project" value="UniProtKB-SubCell"/>
</dbReference>
<dbReference type="VEuPathDB" id="FungiDB:Z520_01638"/>
<dbReference type="PANTHER" id="PTHR31570:SF1">
    <property type="entry name" value="HAUS AUGMIN-LIKE COMPLEX SUBUNIT 1"/>
    <property type="match status" value="1"/>
</dbReference>
<organism evidence="12 13">
    <name type="scientific">Fonsecaea multimorphosa CBS 102226</name>
    <dbReference type="NCBI Taxonomy" id="1442371"/>
    <lineage>
        <taxon>Eukaryota</taxon>
        <taxon>Fungi</taxon>
        <taxon>Dikarya</taxon>
        <taxon>Ascomycota</taxon>
        <taxon>Pezizomycotina</taxon>
        <taxon>Eurotiomycetes</taxon>
        <taxon>Chaetothyriomycetidae</taxon>
        <taxon>Chaetothyriales</taxon>
        <taxon>Herpotrichiellaceae</taxon>
        <taxon>Fonsecaea</taxon>
    </lineage>
</organism>
<dbReference type="GO" id="GO:0070652">
    <property type="term" value="C:HAUS complex"/>
    <property type="evidence" value="ECO:0007669"/>
    <property type="project" value="InterPro"/>
</dbReference>
<dbReference type="AlphaFoldDB" id="A0A0D2HMT1"/>
<dbReference type="GO" id="GO:0051225">
    <property type="term" value="P:spindle assembly"/>
    <property type="evidence" value="ECO:0007669"/>
    <property type="project" value="InterPro"/>
</dbReference>
<keyword evidence="7 10" id="KW-0175">Coiled coil</keyword>
<dbReference type="RefSeq" id="XP_016637293.1">
    <property type="nucleotide sequence ID" value="XM_016772154.1"/>
</dbReference>
<dbReference type="InterPro" id="IPR026243">
    <property type="entry name" value="HAUS1"/>
</dbReference>
<proteinExistence type="inferred from homology"/>
<keyword evidence="3" id="KW-0963">Cytoplasm</keyword>